<proteinExistence type="predicted"/>
<accession>A0A2M9WC03</accession>
<organism evidence="1 2">
    <name type="scientific">Pantoea rodasii</name>
    <dbReference type="NCBI Taxonomy" id="1076549"/>
    <lineage>
        <taxon>Bacteria</taxon>
        <taxon>Pseudomonadati</taxon>
        <taxon>Pseudomonadota</taxon>
        <taxon>Gammaproteobacteria</taxon>
        <taxon>Enterobacterales</taxon>
        <taxon>Erwiniaceae</taxon>
        <taxon>Pantoea</taxon>
    </lineage>
</organism>
<dbReference type="NCBIfam" id="TIGR00752">
    <property type="entry name" value="slp"/>
    <property type="match status" value="1"/>
</dbReference>
<dbReference type="OrthoDB" id="5295757at2"/>
<name>A0A2M9WC03_9GAMM</name>
<dbReference type="InterPro" id="IPR004658">
    <property type="entry name" value="OMP_Slp"/>
</dbReference>
<comment type="caution">
    <text evidence="1">The sequence shown here is derived from an EMBL/GenBank/DDBJ whole genome shotgun (WGS) entry which is preliminary data.</text>
</comment>
<sequence length="194" mass="22047">MKKGNLFMLLPVLIVTGCSSIPKDIGGNSKLVSSANFYQLYEHPDQYTGYPVRIGGRVLNVINHKKETLLEIAVLPLDDSARPEINDSYEGRVIVKDKGFIDPLLLKNHYLTVLADVEGSANGKIGETPYKFVLLSLLGYNIWHIKEDMIPVDSWNYGFGPYWNYRRAAYPYAMNWGWYPVPAGYRLEKTIVNE</sequence>
<dbReference type="PIRSF" id="PIRSF004982">
    <property type="entry name" value="SlP"/>
    <property type="match status" value="1"/>
</dbReference>
<reference evidence="1 2" key="1">
    <citation type="submission" date="2017-11" db="EMBL/GenBank/DDBJ databases">
        <title>The genome sequence of Pantoea rodasii DSM 26611.</title>
        <authorList>
            <person name="Gao J."/>
            <person name="Mao X."/>
            <person name="Sun J."/>
        </authorList>
    </citation>
    <scope>NUCLEOTIDE SEQUENCE [LARGE SCALE GENOMIC DNA]</scope>
    <source>
        <strain evidence="1 2">DSM 26611</strain>
    </source>
</reference>
<protein>
    <recommendedName>
        <fullName evidence="3">Slp family lipoprotein</fullName>
    </recommendedName>
</protein>
<dbReference type="RefSeq" id="WP_100702140.1">
    <property type="nucleotide sequence ID" value="NZ_MLFP01000038.1"/>
</dbReference>
<dbReference type="PANTHER" id="PTHR37530:SF1">
    <property type="entry name" value="OUTER MEMBRANE PROTEIN SLP"/>
    <property type="match status" value="1"/>
</dbReference>
<dbReference type="GO" id="GO:0019867">
    <property type="term" value="C:outer membrane"/>
    <property type="evidence" value="ECO:0007669"/>
    <property type="project" value="InterPro"/>
</dbReference>
<dbReference type="STRING" id="1076549.HA45_22390"/>
<evidence type="ECO:0000313" key="1">
    <source>
        <dbReference type="EMBL" id="PJZ05056.1"/>
    </source>
</evidence>
<keyword evidence="2" id="KW-1185">Reference proteome</keyword>
<dbReference type="Proteomes" id="UP000232062">
    <property type="component" value="Unassembled WGS sequence"/>
</dbReference>
<dbReference type="PROSITE" id="PS51257">
    <property type="entry name" value="PROKAR_LIPOPROTEIN"/>
    <property type="match status" value="1"/>
</dbReference>
<gene>
    <name evidence="1" type="ORF">PRCB_13280</name>
</gene>
<dbReference type="EMBL" id="PIQI01000022">
    <property type="protein sequence ID" value="PJZ05056.1"/>
    <property type="molecule type" value="Genomic_DNA"/>
</dbReference>
<dbReference type="AlphaFoldDB" id="A0A2M9WC03"/>
<evidence type="ECO:0000313" key="2">
    <source>
        <dbReference type="Proteomes" id="UP000232062"/>
    </source>
</evidence>
<evidence type="ECO:0008006" key="3">
    <source>
        <dbReference type="Google" id="ProtNLM"/>
    </source>
</evidence>
<dbReference type="Pfam" id="PF03843">
    <property type="entry name" value="Slp"/>
    <property type="match status" value="1"/>
</dbReference>
<dbReference type="PANTHER" id="PTHR37530">
    <property type="entry name" value="OUTER MEMBRANE PROTEIN SLP"/>
    <property type="match status" value="1"/>
</dbReference>